<dbReference type="CDD" id="cd02003">
    <property type="entry name" value="TPP_IolD"/>
    <property type="match status" value="1"/>
</dbReference>
<evidence type="ECO:0000313" key="7">
    <source>
        <dbReference type="EMBL" id="ATG73525.1"/>
    </source>
</evidence>
<keyword evidence="8" id="KW-1185">Reference proteome</keyword>
<dbReference type="InterPro" id="IPR000399">
    <property type="entry name" value="TPP-bd_CS"/>
</dbReference>
<sequence>MKMSHTLRLTMAQALVKFMTAQKVELDGEILPLFEGVFAIFGHGNVAGVGEALYQARDVLPTYRAHNEQGMAHAAIAFAKTHNRRRMMACTASAGPGSTNMVTAAAVAHVNRLPVLFLPGDTFATRQPDPVLQQVEVFSDHTITSNDCFKPVSRFFDRITRPEQLLTSLPQAMRVLTDPVECGPVTLALPQDVQTMAYDYPAHLFEEKVHRLRRQAPDQVELAEAIELIKAAKKPLVIAGGGVHYSGALQELEQLVSKYHLPVGETQAGKGSLPWDHAQNMGSIGVTGAASTNALAADCDLILAVGTRLGDFATGSRAMYHPDARILSINVGSFDAYKHKAQPLVGDARLTLPRLIAGLEGWQPEGSWVEKAAELRAQWLHAQDVATTDRGTPLPTDAEVVGAVNRAAGEQDIVVCAAGGLPGELQKLWRTRYHKGYHMEYGYSCMGYEIAGGLGVKMAKPDSEVFVMVGDGSYLMLNSEIATSVMLGRKMIVVVLDNRGYGCIHRLQQFCGGPGFNNMLDDCLTVAGGAPKTDFAAHAIALGAKGEKVGNIKELEAALARAKASDITYVVTLDTDALVVTEEGGSWWDVAVPEVSPRSQVQEARARYEAYKARQQQNL</sequence>
<feature type="domain" description="Thiamine pyrophosphate enzyme central" evidence="4">
    <location>
        <begin position="222"/>
        <end position="355"/>
    </location>
</feature>
<dbReference type="GO" id="GO:0050660">
    <property type="term" value="F:flavin adenine dinucleotide binding"/>
    <property type="evidence" value="ECO:0007669"/>
    <property type="project" value="TreeGrafter"/>
</dbReference>
<name>A0A291HN08_9GAMM</name>
<gene>
    <name evidence="7" type="ORF">AN401_06320</name>
</gene>
<dbReference type="InterPro" id="IPR045229">
    <property type="entry name" value="TPP_enz"/>
</dbReference>
<organism evidence="7 8">
    <name type="scientific">Zobellella denitrificans</name>
    <dbReference type="NCBI Taxonomy" id="347534"/>
    <lineage>
        <taxon>Bacteria</taxon>
        <taxon>Pseudomonadati</taxon>
        <taxon>Pseudomonadota</taxon>
        <taxon>Gammaproteobacteria</taxon>
        <taxon>Aeromonadales</taxon>
        <taxon>Aeromonadaceae</taxon>
        <taxon>Zobellella</taxon>
    </lineage>
</organism>
<dbReference type="AlphaFoldDB" id="A0A291HN08"/>
<comment type="similarity">
    <text evidence="1 3">Belongs to the TPP enzyme family.</text>
</comment>
<keyword evidence="2 3" id="KW-0786">Thiamine pyrophosphate</keyword>
<dbReference type="InterPro" id="IPR030817">
    <property type="entry name" value="Myo_inos_IolD"/>
</dbReference>
<dbReference type="PANTHER" id="PTHR18968">
    <property type="entry name" value="THIAMINE PYROPHOSPHATE ENZYMES"/>
    <property type="match status" value="1"/>
</dbReference>
<protein>
    <submittedName>
        <fullName evidence="7">3D-(3,5/4)-trihydroxycyclohexane-1,2-dione hydrolase</fullName>
    </submittedName>
</protein>
<dbReference type="GO" id="GO:0030976">
    <property type="term" value="F:thiamine pyrophosphate binding"/>
    <property type="evidence" value="ECO:0007669"/>
    <property type="project" value="InterPro"/>
</dbReference>
<accession>A0A291HN08</accession>
<dbReference type="CDD" id="cd07035">
    <property type="entry name" value="TPP_PYR_POX_like"/>
    <property type="match status" value="1"/>
</dbReference>
<dbReference type="Pfam" id="PF02776">
    <property type="entry name" value="TPP_enzyme_N"/>
    <property type="match status" value="1"/>
</dbReference>
<feature type="domain" description="Thiamine pyrophosphate enzyme TPP-binding" evidence="5">
    <location>
        <begin position="422"/>
        <end position="571"/>
    </location>
</feature>
<dbReference type="SUPFAM" id="SSF52518">
    <property type="entry name" value="Thiamin diphosphate-binding fold (THDP-binding)"/>
    <property type="match status" value="2"/>
</dbReference>
<dbReference type="InterPro" id="IPR012000">
    <property type="entry name" value="Thiamin_PyroP_enz_cen_dom"/>
</dbReference>
<dbReference type="Pfam" id="PF02775">
    <property type="entry name" value="TPP_enzyme_C"/>
    <property type="match status" value="1"/>
</dbReference>
<proteinExistence type="inferred from homology"/>
<evidence type="ECO:0000259" key="6">
    <source>
        <dbReference type="Pfam" id="PF02776"/>
    </source>
</evidence>
<evidence type="ECO:0000259" key="5">
    <source>
        <dbReference type="Pfam" id="PF02775"/>
    </source>
</evidence>
<dbReference type="KEGG" id="zdf:AN401_06320"/>
<dbReference type="Gene3D" id="3.40.50.970">
    <property type="match status" value="2"/>
</dbReference>
<dbReference type="GO" id="GO:0005948">
    <property type="term" value="C:acetolactate synthase complex"/>
    <property type="evidence" value="ECO:0007669"/>
    <property type="project" value="TreeGrafter"/>
</dbReference>
<reference evidence="8" key="1">
    <citation type="submission" date="2015-09" db="EMBL/GenBank/DDBJ databases">
        <authorList>
            <person name="Shao Z."/>
            <person name="Wang L."/>
        </authorList>
    </citation>
    <scope>NUCLEOTIDE SEQUENCE [LARGE SCALE GENOMIC DNA]</scope>
    <source>
        <strain evidence="8">F13-1</strain>
    </source>
</reference>
<dbReference type="GO" id="GO:0003984">
    <property type="term" value="F:acetolactate synthase activity"/>
    <property type="evidence" value="ECO:0007669"/>
    <property type="project" value="TreeGrafter"/>
</dbReference>
<evidence type="ECO:0000256" key="3">
    <source>
        <dbReference type="RuleBase" id="RU362132"/>
    </source>
</evidence>
<dbReference type="Pfam" id="PF00205">
    <property type="entry name" value="TPP_enzyme_M"/>
    <property type="match status" value="1"/>
</dbReference>
<dbReference type="EMBL" id="CP012621">
    <property type="protein sequence ID" value="ATG73525.1"/>
    <property type="molecule type" value="Genomic_DNA"/>
</dbReference>
<dbReference type="GO" id="GO:0019310">
    <property type="term" value="P:inositol catabolic process"/>
    <property type="evidence" value="ECO:0007669"/>
    <property type="project" value="InterPro"/>
</dbReference>
<dbReference type="PANTHER" id="PTHR18968:SF9">
    <property type="entry name" value="3D-(3,5_4)-TRIHYDROXYCYCLOHEXANE-1,2-DIONE HYDROLASE"/>
    <property type="match status" value="1"/>
</dbReference>
<dbReference type="GO" id="GO:0009099">
    <property type="term" value="P:L-valine biosynthetic process"/>
    <property type="evidence" value="ECO:0007669"/>
    <property type="project" value="TreeGrafter"/>
</dbReference>
<evidence type="ECO:0000256" key="2">
    <source>
        <dbReference type="ARBA" id="ARBA00023052"/>
    </source>
</evidence>
<dbReference type="GO" id="GO:0009097">
    <property type="term" value="P:isoleucine biosynthetic process"/>
    <property type="evidence" value="ECO:0007669"/>
    <property type="project" value="TreeGrafter"/>
</dbReference>
<dbReference type="InterPro" id="IPR011766">
    <property type="entry name" value="TPP_enzyme_TPP-bd"/>
</dbReference>
<evidence type="ECO:0000256" key="1">
    <source>
        <dbReference type="ARBA" id="ARBA00007812"/>
    </source>
</evidence>
<dbReference type="InterPro" id="IPR029061">
    <property type="entry name" value="THDP-binding"/>
</dbReference>
<dbReference type="NCBIfam" id="TIGR04377">
    <property type="entry name" value="myo_inos_iolD"/>
    <property type="match status" value="1"/>
</dbReference>
<dbReference type="Gene3D" id="3.40.50.1220">
    <property type="entry name" value="TPP-binding domain"/>
    <property type="match status" value="1"/>
</dbReference>
<dbReference type="PROSITE" id="PS00187">
    <property type="entry name" value="TPP_ENZYMES"/>
    <property type="match status" value="1"/>
</dbReference>
<evidence type="ECO:0000313" key="8">
    <source>
        <dbReference type="Proteomes" id="UP000217763"/>
    </source>
</evidence>
<dbReference type="GO" id="GO:0000287">
    <property type="term" value="F:magnesium ion binding"/>
    <property type="evidence" value="ECO:0007669"/>
    <property type="project" value="InterPro"/>
</dbReference>
<keyword evidence="7" id="KW-0378">Hydrolase</keyword>
<dbReference type="SUPFAM" id="SSF52467">
    <property type="entry name" value="DHS-like NAD/FAD-binding domain"/>
    <property type="match status" value="1"/>
</dbReference>
<feature type="domain" description="Thiamine pyrophosphate enzyme N-terminal TPP-binding" evidence="6">
    <location>
        <begin position="37"/>
        <end position="133"/>
    </location>
</feature>
<dbReference type="GO" id="GO:0016823">
    <property type="term" value="F:hydrolase activity, acting on acid carbon-carbon bonds, in ketonic substances"/>
    <property type="evidence" value="ECO:0007669"/>
    <property type="project" value="InterPro"/>
</dbReference>
<dbReference type="InterPro" id="IPR029035">
    <property type="entry name" value="DHS-like_NAD/FAD-binding_dom"/>
</dbReference>
<evidence type="ECO:0000259" key="4">
    <source>
        <dbReference type="Pfam" id="PF00205"/>
    </source>
</evidence>
<dbReference type="InterPro" id="IPR012001">
    <property type="entry name" value="Thiamin_PyroP_enz_TPP-bd_dom"/>
</dbReference>
<dbReference type="Proteomes" id="UP000217763">
    <property type="component" value="Chromosome"/>
</dbReference>